<dbReference type="AlphaFoldDB" id="A0A5Q0THZ1"/>
<keyword evidence="8" id="KW-1185">Reference proteome</keyword>
<reference evidence="7 8" key="1">
    <citation type="submission" date="2019-10" db="EMBL/GenBank/DDBJ databases">
        <title>Vibrio sp. nov., isolated from Coralline algae surface.</title>
        <authorList>
            <person name="Geng Y."/>
            <person name="Zhang X."/>
        </authorList>
    </citation>
    <scope>NUCLEOTIDE SEQUENCE [LARGE SCALE GENOMIC DNA]</scope>
    <source>
        <strain evidence="7 8">SM1977</strain>
    </source>
</reference>
<evidence type="ECO:0000256" key="6">
    <source>
        <dbReference type="SAM" id="SignalP"/>
    </source>
</evidence>
<feature type="signal peptide" evidence="6">
    <location>
        <begin position="1"/>
        <end position="20"/>
    </location>
</feature>
<comment type="subcellular location">
    <subcellularLocation>
        <location evidence="1">Cell outer membrane</location>
    </subcellularLocation>
</comment>
<evidence type="ECO:0000256" key="2">
    <source>
        <dbReference type="ARBA" id="ARBA00005722"/>
    </source>
</evidence>
<evidence type="ECO:0000256" key="3">
    <source>
        <dbReference type="ARBA" id="ARBA00022729"/>
    </source>
</evidence>
<gene>
    <name evidence="7" type="ORF">GFB47_05590</name>
</gene>
<dbReference type="Pfam" id="PF06629">
    <property type="entry name" value="MipA"/>
    <property type="match status" value="1"/>
</dbReference>
<evidence type="ECO:0000313" key="7">
    <source>
        <dbReference type="EMBL" id="QGA64929.1"/>
    </source>
</evidence>
<dbReference type="Proteomes" id="UP000348942">
    <property type="component" value="Chromosome 1"/>
</dbReference>
<protein>
    <submittedName>
        <fullName evidence="7">MipA/OmpV family protein</fullName>
    </submittedName>
</protein>
<dbReference type="GO" id="GO:0009279">
    <property type="term" value="C:cell outer membrane"/>
    <property type="evidence" value="ECO:0007669"/>
    <property type="project" value="UniProtKB-SubCell"/>
</dbReference>
<keyword evidence="5" id="KW-0998">Cell outer membrane</keyword>
<name>A0A5Q0THZ1_9VIBR</name>
<dbReference type="RefSeq" id="WP_153447079.1">
    <property type="nucleotide sequence ID" value="NZ_CP045699.1"/>
</dbReference>
<dbReference type="InterPro" id="IPR010583">
    <property type="entry name" value="MipA"/>
</dbReference>
<dbReference type="PANTHER" id="PTHR38776">
    <property type="entry name" value="MLTA-INTERACTING PROTEIN-RELATED"/>
    <property type="match status" value="1"/>
</dbReference>
<evidence type="ECO:0000256" key="1">
    <source>
        <dbReference type="ARBA" id="ARBA00004442"/>
    </source>
</evidence>
<evidence type="ECO:0000313" key="8">
    <source>
        <dbReference type="Proteomes" id="UP000348942"/>
    </source>
</evidence>
<dbReference type="PANTHER" id="PTHR38776:SF1">
    <property type="entry name" value="MLTA-INTERACTING PROTEIN-RELATED"/>
    <property type="match status" value="1"/>
</dbReference>
<accession>A0A5Q0THZ1</accession>
<organism evidence="7 8">
    <name type="scientific">Vibrio algicola</name>
    <dbReference type="NCBI Taxonomy" id="2662262"/>
    <lineage>
        <taxon>Bacteria</taxon>
        <taxon>Pseudomonadati</taxon>
        <taxon>Pseudomonadota</taxon>
        <taxon>Gammaproteobacteria</taxon>
        <taxon>Vibrionales</taxon>
        <taxon>Vibrionaceae</taxon>
        <taxon>Vibrio</taxon>
    </lineage>
</organism>
<keyword evidence="4" id="KW-0472">Membrane</keyword>
<sequence>MKKYIISSACLLFITVTAQASQADAYIKNGNIYTHQGDFNIAFGGMYGSDVYKGQKNNAMPILSAGYHGDDFNIDAGNVNYRFWGNDDDKITMAVFGTLANLGYDHNTAASLNGMSKRHISADLGFSTDAKLWGGTLSGKYQHDVTGVYNGGNASETYFHPISIGSASFVPYIGVSYLSAEYVDYYYGVRKGEATTSRSAFKGKSDFTYSVGYKFIIPVTSYMDITQSTGYSRLGSRISDSPIVDSANQWATTAMVAFHF</sequence>
<keyword evidence="3 6" id="KW-0732">Signal</keyword>
<evidence type="ECO:0000256" key="5">
    <source>
        <dbReference type="ARBA" id="ARBA00023237"/>
    </source>
</evidence>
<proteinExistence type="inferred from homology"/>
<comment type="similarity">
    <text evidence="2">Belongs to the MipA/OmpV family.</text>
</comment>
<evidence type="ECO:0000256" key="4">
    <source>
        <dbReference type="ARBA" id="ARBA00023136"/>
    </source>
</evidence>
<feature type="chain" id="PRO_5024417276" evidence="6">
    <location>
        <begin position="21"/>
        <end position="260"/>
    </location>
</feature>
<dbReference type="GO" id="GO:0009252">
    <property type="term" value="P:peptidoglycan biosynthetic process"/>
    <property type="evidence" value="ECO:0007669"/>
    <property type="project" value="TreeGrafter"/>
</dbReference>
<dbReference type="EMBL" id="CP045699">
    <property type="protein sequence ID" value="QGA64929.1"/>
    <property type="molecule type" value="Genomic_DNA"/>
</dbReference>